<dbReference type="OrthoDB" id="35850at2157"/>
<dbReference type="GO" id="GO:0043190">
    <property type="term" value="C:ATP-binding cassette (ABC) transporter complex"/>
    <property type="evidence" value="ECO:0007669"/>
    <property type="project" value="TreeGrafter"/>
</dbReference>
<dbReference type="SMART" id="SM00382">
    <property type="entry name" value="AAA"/>
    <property type="match status" value="2"/>
</dbReference>
<dbReference type="InterPro" id="IPR015856">
    <property type="entry name" value="ABC_transpr_CbiO/EcfA_su"/>
</dbReference>
<dbReference type="InterPro" id="IPR003439">
    <property type="entry name" value="ABC_transporter-like_ATP-bd"/>
</dbReference>
<feature type="domain" description="ABC transporter" evidence="7">
    <location>
        <begin position="262"/>
        <end position="483"/>
    </location>
</feature>
<reference evidence="8" key="1">
    <citation type="journal article" date="2005" name="Int. J. Syst. Evol. Microbiol.">
        <title>Methanofollis formosanus sp. nov., isolated from a fish pond.</title>
        <authorList>
            <person name="Wu S.Y."/>
            <person name="Chen S.C."/>
            <person name="Lai M.C."/>
        </authorList>
    </citation>
    <scope>NUCLEOTIDE SEQUENCE</scope>
    <source>
        <strain evidence="8">ML15</strain>
    </source>
</reference>
<dbReference type="InterPro" id="IPR050095">
    <property type="entry name" value="ECF_ABC_transporter_ATP-bd"/>
</dbReference>
<reference evidence="8" key="2">
    <citation type="submission" date="2019-03" db="EMBL/GenBank/DDBJ databases">
        <authorList>
            <person name="Chen S.-C."/>
            <person name="Wu S.-Y."/>
            <person name="Lai M.-C."/>
        </authorList>
    </citation>
    <scope>NUCLEOTIDE SEQUENCE</scope>
    <source>
        <strain evidence="8">ML15</strain>
    </source>
</reference>
<dbReference type="PROSITE" id="PS50893">
    <property type="entry name" value="ABC_TRANSPORTER_2"/>
    <property type="match status" value="2"/>
</dbReference>
<keyword evidence="9" id="KW-1185">Reference proteome</keyword>
<dbReference type="GO" id="GO:0042626">
    <property type="term" value="F:ATPase-coupled transmembrane transporter activity"/>
    <property type="evidence" value="ECO:0007669"/>
    <property type="project" value="TreeGrafter"/>
</dbReference>
<dbReference type="InterPro" id="IPR017871">
    <property type="entry name" value="ABC_transporter-like_CS"/>
</dbReference>
<protein>
    <submittedName>
        <fullName evidence="8">ABC transporter ATP-binding protein</fullName>
    </submittedName>
</protein>
<comment type="subcellular location">
    <subcellularLocation>
        <location evidence="1">Cell membrane</location>
    </subcellularLocation>
</comment>
<dbReference type="Proteomes" id="UP000826709">
    <property type="component" value="Chromosome"/>
</dbReference>
<feature type="region of interest" description="Disordered" evidence="6">
    <location>
        <begin position="237"/>
        <end position="257"/>
    </location>
</feature>
<dbReference type="Pfam" id="PF00005">
    <property type="entry name" value="ABC_tran"/>
    <property type="match status" value="2"/>
</dbReference>
<evidence type="ECO:0000256" key="6">
    <source>
        <dbReference type="SAM" id="MobiDB-lite"/>
    </source>
</evidence>
<dbReference type="PROSITE" id="PS00211">
    <property type="entry name" value="ABC_TRANSPORTER_1"/>
    <property type="match status" value="1"/>
</dbReference>
<comment type="function">
    <text evidence="5">Probably part of an ABC transporter complex. Responsible for energy coupling to the transport system.</text>
</comment>
<sequence>MRPPRPDPIIDIRGLSCTYQDRGTVLRDLDLSIKPGEFVLLTGPSGAGKSTLLRCINGLFQHDGIQGTATGDVRVCGKDPAATRVCDLARLVGTVFQDPDHQLFSSDVESEIAFGLEQLGTDPAKMKGRIDEAAGAVGVGHLLQREVNALSWGERQRVAIASVVAMRPSVLLLDEPTSGIDQSGAGHLVSVLKRLNEETGLTIVVAEHRYEHFSRVCSRLVSVQDGAICYDGPPVSAGLQAPERDPAGDGTGSEVPDRPPLLSFEGIVYTYPGAARPALNGATLTVHAGEVVVLAGPNGSGKSTLLRHVNGLLTPDRGTVRVGGEEIRGKSVAEIASSVGFLAQHADTQLFAETIEDEISFAPENLGFSPEKKEASVGRVMNALGLDRIGRLAHPLNLSVGEKQRVAIAGILAMETPVLVLDEPTLGLDPARKAGLAEGLRRYARDGKAVLVTTHDREFAALLGGREVRIQDGTIVQIGRAEQ</sequence>
<keyword evidence="3" id="KW-0547">Nucleotide-binding</keyword>
<evidence type="ECO:0000256" key="5">
    <source>
        <dbReference type="ARBA" id="ARBA00025157"/>
    </source>
</evidence>
<dbReference type="PANTHER" id="PTHR43553">
    <property type="entry name" value="HEAVY METAL TRANSPORTER"/>
    <property type="match status" value="1"/>
</dbReference>
<evidence type="ECO:0000256" key="4">
    <source>
        <dbReference type="ARBA" id="ARBA00022840"/>
    </source>
</evidence>
<keyword evidence="4 8" id="KW-0067">ATP-binding</keyword>
<dbReference type="KEGG" id="mfk:E2N92_03200"/>
<dbReference type="CDD" id="cd03225">
    <property type="entry name" value="ABC_cobalt_CbiO_domain1"/>
    <property type="match status" value="2"/>
</dbReference>
<evidence type="ECO:0000256" key="3">
    <source>
        <dbReference type="ARBA" id="ARBA00022741"/>
    </source>
</evidence>
<proteinExistence type="predicted"/>
<dbReference type="AlphaFoldDB" id="A0A8G1A146"/>
<organism evidence="8 9">
    <name type="scientific">Methanofollis formosanus</name>
    <dbReference type="NCBI Taxonomy" id="299308"/>
    <lineage>
        <taxon>Archaea</taxon>
        <taxon>Methanobacteriati</taxon>
        <taxon>Methanobacteriota</taxon>
        <taxon>Stenosarchaea group</taxon>
        <taxon>Methanomicrobia</taxon>
        <taxon>Methanomicrobiales</taxon>
        <taxon>Methanomicrobiaceae</taxon>
        <taxon>Methanofollis</taxon>
    </lineage>
</organism>
<dbReference type="GO" id="GO:0016887">
    <property type="term" value="F:ATP hydrolysis activity"/>
    <property type="evidence" value="ECO:0007669"/>
    <property type="project" value="InterPro"/>
</dbReference>
<dbReference type="Gene3D" id="3.40.50.300">
    <property type="entry name" value="P-loop containing nucleotide triphosphate hydrolases"/>
    <property type="match status" value="2"/>
</dbReference>
<keyword evidence="2" id="KW-0813">Transport</keyword>
<dbReference type="SUPFAM" id="SSF52540">
    <property type="entry name" value="P-loop containing nucleoside triphosphate hydrolases"/>
    <property type="match status" value="2"/>
</dbReference>
<accession>A0A8G1A146</accession>
<evidence type="ECO:0000313" key="9">
    <source>
        <dbReference type="Proteomes" id="UP000826709"/>
    </source>
</evidence>
<evidence type="ECO:0000256" key="1">
    <source>
        <dbReference type="ARBA" id="ARBA00004236"/>
    </source>
</evidence>
<feature type="domain" description="ABC transporter" evidence="7">
    <location>
        <begin position="10"/>
        <end position="250"/>
    </location>
</feature>
<name>A0A8G1A146_9EURY</name>
<evidence type="ECO:0000256" key="2">
    <source>
        <dbReference type="ARBA" id="ARBA00022448"/>
    </source>
</evidence>
<dbReference type="InterPro" id="IPR003593">
    <property type="entry name" value="AAA+_ATPase"/>
</dbReference>
<evidence type="ECO:0000313" key="8">
    <source>
        <dbReference type="EMBL" id="QYZ78506.1"/>
    </source>
</evidence>
<dbReference type="InterPro" id="IPR027417">
    <property type="entry name" value="P-loop_NTPase"/>
</dbReference>
<evidence type="ECO:0000259" key="7">
    <source>
        <dbReference type="PROSITE" id="PS50893"/>
    </source>
</evidence>
<dbReference type="GO" id="GO:0005524">
    <property type="term" value="F:ATP binding"/>
    <property type="evidence" value="ECO:0007669"/>
    <property type="project" value="UniProtKB-KW"/>
</dbReference>
<gene>
    <name evidence="8" type="ORF">E2N92_03200</name>
</gene>
<dbReference type="EMBL" id="CP037968">
    <property type="protein sequence ID" value="QYZ78506.1"/>
    <property type="molecule type" value="Genomic_DNA"/>
</dbReference>